<dbReference type="HOGENOM" id="CLU_2162309_0_0_1"/>
<evidence type="ECO:0000313" key="3">
    <source>
        <dbReference type="Proteomes" id="UP000006038"/>
    </source>
</evidence>
<sequence>MDVDGAASPSSSLSSSRSPSPLPVADPVTVVAALPGHLAVAIAIQKPGLHPPSSTGPSKRGLGCGRGARMSVSNIIPKEASFESTEMSPPCRRYNQPSVLPSKIKDTISLL</sequence>
<evidence type="ECO:0000256" key="1">
    <source>
        <dbReference type="SAM" id="MobiDB-lite"/>
    </source>
</evidence>
<feature type="compositionally biased region" description="Low complexity" evidence="1">
    <location>
        <begin position="8"/>
        <end position="19"/>
    </location>
</feature>
<reference evidence="2" key="1">
    <citation type="journal article" date="2013" name="Nat. Commun.">
        <title>Whole-genome sequencing of Oryza brachyantha reveals mechanisms underlying Oryza genome evolution.</title>
        <authorList>
            <person name="Chen J."/>
            <person name="Huang Q."/>
            <person name="Gao D."/>
            <person name="Wang J."/>
            <person name="Lang Y."/>
            <person name="Liu T."/>
            <person name="Li B."/>
            <person name="Bai Z."/>
            <person name="Luis Goicoechea J."/>
            <person name="Liang C."/>
            <person name="Chen C."/>
            <person name="Zhang W."/>
            <person name="Sun S."/>
            <person name="Liao Y."/>
            <person name="Zhang X."/>
            <person name="Yang L."/>
            <person name="Song C."/>
            <person name="Wang M."/>
            <person name="Shi J."/>
            <person name="Liu G."/>
            <person name="Liu J."/>
            <person name="Zhou H."/>
            <person name="Zhou W."/>
            <person name="Yu Q."/>
            <person name="An N."/>
            <person name="Chen Y."/>
            <person name="Cai Q."/>
            <person name="Wang B."/>
            <person name="Liu B."/>
            <person name="Min J."/>
            <person name="Huang Y."/>
            <person name="Wu H."/>
            <person name="Li Z."/>
            <person name="Zhang Y."/>
            <person name="Yin Y."/>
            <person name="Song W."/>
            <person name="Jiang J."/>
            <person name="Jackson S.A."/>
            <person name="Wing R.A."/>
            <person name="Wang J."/>
            <person name="Chen M."/>
        </authorList>
    </citation>
    <scope>NUCLEOTIDE SEQUENCE [LARGE SCALE GENOMIC DNA]</scope>
    <source>
        <strain evidence="2">cv. IRGC 101232</strain>
    </source>
</reference>
<evidence type="ECO:0000313" key="2">
    <source>
        <dbReference type="EnsemblPlants" id="OB03G16930.1"/>
    </source>
</evidence>
<reference evidence="2" key="2">
    <citation type="submission" date="2013-04" db="UniProtKB">
        <authorList>
            <consortium name="EnsemblPlants"/>
        </authorList>
    </citation>
    <scope>IDENTIFICATION</scope>
</reference>
<keyword evidence="3" id="KW-1185">Reference proteome</keyword>
<dbReference type="AlphaFoldDB" id="J3LKW7"/>
<dbReference type="Gramene" id="OB03G16930.1">
    <property type="protein sequence ID" value="OB03G16930.1"/>
    <property type="gene ID" value="OB03G16930"/>
</dbReference>
<accession>J3LKW7</accession>
<proteinExistence type="predicted"/>
<protein>
    <submittedName>
        <fullName evidence="2">Uncharacterized protein</fullName>
    </submittedName>
</protein>
<feature type="region of interest" description="Disordered" evidence="1">
    <location>
        <begin position="47"/>
        <end position="68"/>
    </location>
</feature>
<feature type="region of interest" description="Disordered" evidence="1">
    <location>
        <begin position="1"/>
        <end position="25"/>
    </location>
</feature>
<dbReference type="EnsemblPlants" id="OB03G16930.1">
    <property type="protein sequence ID" value="OB03G16930.1"/>
    <property type="gene ID" value="OB03G16930"/>
</dbReference>
<name>J3LKW7_ORYBR</name>
<organism evidence="2">
    <name type="scientific">Oryza brachyantha</name>
    <name type="common">malo sina</name>
    <dbReference type="NCBI Taxonomy" id="4533"/>
    <lineage>
        <taxon>Eukaryota</taxon>
        <taxon>Viridiplantae</taxon>
        <taxon>Streptophyta</taxon>
        <taxon>Embryophyta</taxon>
        <taxon>Tracheophyta</taxon>
        <taxon>Spermatophyta</taxon>
        <taxon>Magnoliopsida</taxon>
        <taxon>Liliopsida</taxon>
        <taxon>Poales</taxon>
        <taxon>Poaceae</taxon>
        <taxon>BOP clade</taxon>
        <taxon>Oryzoideae</taxon>
        <taxon>Oryzeae</taxon>
        <taxon>Oryzinae</taxon>
        <taxon>Oryza</taxon>
    </lineage>
</organism>
<dbReference type="Proteomes" id="UP000006038">
    <property type="component" value="Chromosome 3"/>
</dbReference>
<feature type="region of interest" description="Disordered" evidence="1">
    <location>
        <begin position="79"/>
        <end position="98"/>
    </location>
</feature>